<proteinExistence type="predicted"/>
<dbReference type="EMBL" id="UZAH01028885">
    <property type="protein sequence ID" value="VDP02959.1"/>
    <property type="molecule type" value="Genomic_DNA"/>
</dbReference>
<accession>A0A3P8DR54</accession>
<name>A0A183G2H3_HELPZ</name>
<reference evidence="3" key="2">
    <citation type="submission" date="2019-09" db="UniProtKB">
        <authorList>
            <consortium name="WormBaseParasite"/>
        </authorList>
    </citation>
    <scope>IDENTIFICATION</scope>
</reference>
<evidence type="ECO:0000313" key="1">
    <source>
        <dbReference type="EMBL" id="VDP02959.1"/>
    </source>
</evidence>
<reference evidence="1 2" key="1">
    <citation type="submission" date="2018-11" db="EMBL/GenBank/DDBJ databases">
        <authorList>
            <consortium name="Pathogen Informatics"/>
        </authorList>
    </citation>
    <scope>NUCLEOTIDE SEQUENCE [LARGE SCALE GENOMIC DNA]</scope>
</reference>
<keyword evidence="2" id="KW-1185">Reference proteome</keyword>
<sequence length="79" mass="8582">MALKGMRPYTSPGKLGLGSFGCPMGQVGVPRVDGTVAALRPSTCNSARAEWAMESCRLQLLLYTEFELLEEALIRKVHA</sequence>
<evidence type="ECO:0000313" key="2">
    <source>
        <dbReference type="Proteomes" id="UP000050761"/>
    </source>
</evidence>
<dbReference type="WBParaSite" id="HPBE_0001549901-mRNA-1">
    <property type="protein sequence ID" value="HPBE_0001549901-mRNA-1"/>
    <property type="gene ID" value="HPBE_0001549901"/>
</dbReference>
<gene>
    <name evidence="1" type="ORF">HPBE_LOCUS15498</name>
</gene>
<organism evidence="2 3">
    <name type="scientific">Heligmosomoides polygyrus</name>
    <name type="common">Parasitic roundworm</name>
    <dbReference type="NCBI Taxonomy" id="6339"/>
    <lineage>
        <taxon>Eukaryota</taxon>
        <taxon>Metazoa</taxon>
        <taxon>Ecdysozoa</taxon>
        <taxon>Nematoda</taxon>
        <taxon>Chromadorea</taxon>
        <taxon>Rhabditida</taxon>
        <taxon>Rhabditina</taxon>
        <taxon>Rhabditomorpha</taxon>
        <taxon>Strongyloidea</taxon>
        <taxon>Heligmosomidae</taxon>
        <taxon>Heligmosomoides</taxon>
    </lineage>
</organism>
<protein>
    <submittedName>
        <fullName evidence="3">Protein kinase domain-containing protein</fullName>
    </submittedName>
</protein>
<evidence type="ECO:0000313" key="3">
    <source>
        <dbReference type="WBParaSite" id="HPBE_0001549901-mRNA-1"/>
    </source>
</evidence>
<dbReference type="AlphaFoldDB" id="A0A183G2H3"/>
<dbReference type="Proteomes" id="UP000050761">
    <property type="component" value="Unassembled WGS sequence"/>
</dbReference>
<accession>A0A183G2H3</accession>